<evidence type="ECO:0000313" key="1">
    <source>
        <dbReference type="EMBL" id="AYV86362.1"/>
    </source>
</evidence>
<organism evidence="1">
    <name type="scientific">Solumvirus sp</name>
    <dbReference type="NCBI Taxonomy" id="2487773"/>
    <lineage>
        <taxon>Viruses</taxon>
        <taxon>Pithoviruses</taxon>
    </lineage>
</organism>
<accession>A0A3G5AGQ2</accession>
<protein>
    <submittedName>
        <fullName evidence="1">Uncharacterized protein</fullName>
    </submittedName>
</protein>
<reference evidence="1" key="1">
    <citation type="submission" date="2018-10" db="EMBL/GenBank/DDBJ databases">
        <title>Hidden diversity of soil giant viruses.</title>
        <authorList>
            <person name="Schulz F."/>
            <person name="Alteio L."/>
            <person name="Goudeau D."/>
            <person name="Ryan E.M."/>
            <person name="Malmstrom R.R."/>
            <person name="Blanchard J."/>
            <person name="Woyke T."/>
        </authorList>
    </citation>
    <scope>NUCLEOTIDE SEQUENCE</scope>
    <source>
        <strain evidence="1">SMV1</strain>
    </source>
</reference>
<dbReference type="EMBL" id="MK072502">
    <property type="protein sequence ID" value="AYV86362.1"/>
    <property type="molecule type" value="Genomic_DNA"/>
</dbReference>
<gene>
    <name evidence="1" type="ORF">Solumvirus5_29</name>
</gene>
<name>A0A3G5AGQ2_9VIRU</name>
<sequence>MTRYRNRSKKSRNIVTLKKLEKAISHFRKSQRKDTVKNEIMTVTDSSYLKTSQTSIQDTKCTSTSVSYTPIIYNNGKDIEIKVVDADYTIDKNVVNLNLILQVNNDHKWNIIRSIYLSLPVKSRDYDIHPGITKDRSSLMICNHDIPPGKSEISIKKSYYGS</sequence>
<proteinExistence type="predicted"/>